<dbReference type="GO" id="GO:0051539">
    <property type="term" value="F:4 iron, 4 sulfur cluster binding"/>
    <property type="evidence" value="ECO:0007669"/>
    <property type="project" value="UniProtKB-KW"/>
</dbReference>
<keyword evidence="3" id="KW-0408">Iron</keyword>
<evidence type="ECO:0000313" key="7">
    <source>
        <dbReference type="EMBL" id="MDK6900823.1"/>
    </source>
</evidence>
<protein>
    <submittedName>
        <fullName evidence="7">NADH-quinone oxidoreductase subunit F</fullName>
        <ecNumber evidence="7">1.6.5.9</ecNumber>
    </submittedName>
</protein>
<dbReference type="InterPro" id="IPR037225">
    <property type="entry name" value="Nuo51_FMN-bd_sf"/>
</dbReference>
<dbReference type="Proteomes" id="UP001230629">
    <property type="component" value="Unassembled WGS sequence"/>
</dbReference>
<keyword evidence="1" id="KW-0004">4Fe-4S</keyword>
<dbReference type="Pfam" id="PF01512">
    <property type="entry name" value="Complex1_51K"/>
    <property type="match status" value="1"/>
</dbReference>
<proteinExistence type="predicted"/>
<evidence type="ECO:0000313" key="8">
    <source>
        <dbReference type="Proteomes" id="UP001230629"/>
    </source>
</evidence>
<feature type="non-terminal residue" evidence="7">
    <location>
        <position position="66"/>
    </location>
</feature>
<gene>
    <name evidence="7" type="ORF">QP229_12780</name>
</gene>
<dbReference type="AlphaFoldDB" id="A0AAW6XZ63"/>
<dbReference type="Gene3D" id="3.40.50.11540">
    <property type="entry name" value="NADH-ubiquinone oxidoreductase 51kDa subunit"/>
    <property type="match status" value="1"/>
</dbReference>
<dbReference type="InterPro" id="IPR011538">
    <property type="entry name" value="Nuo51_FMN-bd"/>
</dbReference>
<sequence>MKPEDVVSAVKSSGLAGRGGAGFPAGMKWSFLPPDDGGPRYLVVNGDESEPGTCKDIPQIMANPHC</sequence>
<dbReference type="GO" id="GO:0046872">
    <property type="term" value="F:metal ion binding"/>
    <property type="evidence" value="ECO:0007669"/>
    <property type="project" value="UniProtKB-KW"/>
</dbReference>
<name>A0AAW6XZ63_STRAG</name>
<dbReference type="SUPFAM" id="SSF142019">
    <property type="entry name" value="Nqo1 FMN-binding domain-like"/>
    <property type="match status" value="1"/>
</dbReference>
<organism evidence="7 8">
    <name type="scientific">Streptococcus agalactiae</name>
    <dbReference type="NCBI Taxonomy" id="1311"/>
    <lineage>
        <taxon>Bacteria</taxon>
        <taxon>Bacillati</taxon>
        <taxon>Bacillota</taxon>
        <taxon>Bacilli</taxon>
        <taxon>Lactobacillales</taxon>
        <taxon>Streptococcaceae</taxon>
        <taxon>Streptococcus</taxon>
    </lineage>
</organism>
<keyword evidence="4" id="KW-0411">Iron-sulfur</keyword>
<feature type="domain" description="NADH-ubiquinone oxidoreductase 51kDa subunit FMN-binding" evidence="6">
    <location>
        <begin position="10"/>
        <end position="65"/>
    </location>
</feature>
<keyword evidence="2" id="KW-0479">Metal-binding</keyword>
<evidence type="ECO:0000259" key="6">
    <source>
        <dbReference type="Pfam" id="PF01512"/>
    </source>
</evidence>
<comment type="caution">
    <text evidence="7">The sequence shown here is derived from an EMBL/GenBank/DDBJ whole genome shotgun (WGS) entry which is preliminary data.</text>
</comment>
<dbReference type="EC" id="1.6.5.9" evidence="7"/>
<dbReference type="PANTHER" id="PTHR43578">
    <property type="entry name" value="NADH-QUINONE OXIDOREDUCTASE SUBUNIT F"/>
    <property type="match status" value="1"/>
</dbReference>
<dbReference type="GO" id="GO:0050136">
    <property type="term" value="F:NADH dehydrogenase (quinone) (non-electrogenic) activity"/>
    <property type="evidence" value="ECO:0007669"/>
    <property type="project" value="UniProtKB-EC"/>
</dbReference>
<evidence type="ECO:0000256" key="5">
    <source>
        <dbReference type="SAM" id="MobiDB-lite"/>
    </source>
</evidence>
<dbReference type="EMBL" id="JASOIH010000583">
    <property type="protein sequence ID" value="MDK6900823.1"/>
    <property type="molecule type" value="Genomic_DNA"/>
</dbReference>
<reference evidence="7" key="1">
    <citation type="submission" date="2023-05" db="EMBL/GenBank/DDBJ databases">
        <title>Cataloging the Phylogenetic Diversity of Human Bladder Bacteria.</title>
        <authorList>
            <person name="Du J."/>
        </authorList>
    </citation>
    <scope>NUCLEOTIDE SEQUENCE</scope>
    <source>
        <strain evidence="7">UMB8703</strain>
    </source>
</reference>
<evidence type="ECO:0000256" key="4">
    <source>
        <dbReference type="ARBA" id="ARBA00023014"/>
    </source>
</evidence>
<evidence type="ECO:0000256" key="1">
    <source>
        <dbReference type="ARBA" id="ARBA00022485"/>
    </source>
</evidence>
<evidence type="ECO:0000256" key="2">
    <source>
        <dbReference type="ARBA" id="ARBA00022723"/>
    </source>
</evidence>
<feature type="region of interest" description="Disordered" evidence="5">
    <location>
        <begin position="1"/>
        <end position="21"/>
    </location>
</feature>
<keyword evidence="7" id="KW-0560">Oxidoreductase</keyword>
<accession>A0AAW6XZ63</accession>
<evidence type="ECO:0000256" key="3">
    <source>
        <dbReference type="ARBA" id="ARBA00023004"/>
    </source>
</evidence>
<dbReference type="PANTHER" id="PTHR43578:SF3">
    <property type="entry name" value="NADH-QUINONE OXIDOREDUCTASE SUBUNIT F"/>
    <property type="match status" value="1"/>
</dbReference>